<protein>
    <recommendedName>
        <fullName evidence="3">Tight adherence protein F</fullName>
    </recommendedName>
</protein>
<dbReference type="InterPro" id="IPR031582">
    <property type="entry name" value="TadF"/>
</dbReference>
<sequence>MYRNIKGIKPEFNNLNFVANKNEDGSVSIEFSFVMLIFILIMYLVTDFGMAIVKQGRLERTSHTLASLVRERRALYQANETLTQEEVDELLEIGKNLQKEADINLTIDALYLTPTQEGQSASVTASTLTFNAGNGKCQPNNVAANDVQWQKLSPYAASTERWVPIYRVRVCIPDTSSLFMTLMNGRSQKLPSVFATDVAISRN</sequence>
<keyword evidence="1" id="KW-0472">Membrane</keyword>
<dbReference type="OMA" id="CKAAYST"/>
<dbReference type="EMBL" id="CP038008">
    <property type="protein sequence ID" value="QBY30446.1"/>
    <property type="molecule type" value="Genomic_DNA"/>
</dbReference>
<reference evidence="2" key="1">
    <citation type="submission" date="2019-03" db="EMBL/GenBank/DDBJ databases">
        <title>Complete genome sequence of enteropathogenic Citrobacter rodentium strain DBS100.</title>
        <authorList>
            <person name="Popov G."/>
            <person name="Fiebig A."/>
            <person name="Shideler S."/>
            <person name="Coombes B."/>
            <person name="Savchenko A."/>
        </authorList>
    </citation>
    <scope>NUCLEOTIDE SEQUENCE</scope>
    <source>
        <strain evidence="2">DBS100</strain>
    </source>
</reference>
<accession>A0A482PSA3</accession>
<evidence type="ECO:0008006" key="3">
    <source>
        <dbReference type="Google" id="ProtNLM"/>
    </source>
</evidence>
<dbReference type="AlphaFoldDB" id="A0A482PSA3"/>
<proteinExistence type="predicted"/>
<keyword evidence="1" id="KW-0812">Transmembrane</keyword>
<name>A0A482PSA3_CITRO</name>
<dbReference type="RefSeq" id="WP_012908102.1">
    <property type="nucleotide sequence ID" value="NZ_CAJTBI010000004.1"/>
</dbReference>
<evidence type="ECO:0000256" key="1">
    <source>
        <dbReference type="SAM" id="Phobius"/>
    </source>
</evidence>
<gene>
    <name evidence="2" type="ORF">E2R62_17510</name>
</gene>
<dbReference type="Pfam" id="PF16964">
    <property type="entry name" value="TadF"/>
    <property type="match status" value="1"/>
</dbReference>
<feature type="transmembrane region" description="Helical" evidence="1">
    <location>
        <begin position="31"/>
        <end position="53"/>
    </location>
</feature>
<organism evidence="2">
    <name type="scientific">Citrobacter rodentium</name>
    <dbReference type="NCBI Taxonomy" id="67825"/>
    <lineage>
        <taxon>Bacteria</taxon>
        <taxon>Pseudomonadati</taxon>
        <taxon>Pseudomonadota</taxon>
        <taxon>Gammaproteobacteria</taxon>
        <taxon>Enterobacterales</taxon>
        <taxon>Enterobacteriaceae</taxon>
        <taxon>Citrobacter</taxon>
    </lineage>
</organism>
<evidence type="ECO:0000313" key="2">
    <source>
        <dbReference type="EMBL" id="QBY30446.1"/>
    </source>
</evidence>
<keyword evidence="1" id="KW-1133">Transmembrane helix</keyword>